<dbReference type="PANTHER" id="PTHR10722">
    <property type="entry name" value="60S RIBOSOMAL PROTEIN L19"/>
    <property type="match status" value="1"/>
</dbReference>
<dbReference type="Pfam" id="PF01280">
    <property type="entry name" value="Ribosomal_L19e"/>
    <property type="match status" value="1"/>
</dbReference>
<dbReference type="SMART" id="SM01416">
    <property type="entry name" value="Ribosomal_L19e"/>
    <property type="match status" value="1"/>
</dbReference>
<dbReference type="SUPFAM" id="SSF48140">
    <property type="entry name" value="Ribosomal protein L19 (L19e)"/>
    <property type="match status" value="1"/>
</dbReference>
<comment type="subunit">
    <text evidence="4">Part of the 50S ribosomal subunit.</text>
</comment>
<dbReference type="InterPro" id="IPR057259">
    <property type="entry name" value="Ribosomal_L19e"/>
</dbReference>
<comment type="function">
    <text evidence="4">Binds to the 23S rRNA.</text>
</comment>
<proteinExistence type="inferred from homology"/>
<dbReference type="HAMAP" id="MF_01475">
    <property type="entry name" value="Ribosomal_eL19"/>
    <property type="match status" value="1"/>
</dbReference>
<dbReference type="InterPro" id="IPR015972">
    <property type="entry name" value="Ribosomal_eL19_dom1"/>
</dbReference>
<evidence type="ECO:0000256" key="2">
    <source>
        <dbReference type="ARBA" id="ARBA00022980"/>
    </source>
</evidence>
<comment type="similarity">
    <text evidence="1 4">Belongs to the eukaryotic ribosomal protein eL19 family.</text>
</comment>
<dbReference type="InterPro" id="IPR000196">
    <property type="entry name" value="Ribosomal_eL19_dom"/>
</dbReference>
<dbReference type="InterPro" id="IPR057260">
    <property type="entry name" value="Ribosomal_L19e_C"/>
</dbReference>
<feature type="region of interest" description="Disordered" evidence="5">
    <location>
        <begin position="62"/>
        <end position="96"/>
    </location>
</feature>
<dbReference type="GO" id="GO:0003735">
    <property type="term" value="F:structural constituent of ribosome"/>
    <property type="evidence" value="ECO:0007669"/>
    <property type="project" value="InterPro"/>
</dbReference>
<evidence type="ECO:0000259" key="6">
    <source>
        <dbReference type="SMART" id="SM01416"/>
    </source>
</evidence>
<dbReference type="InterPro" id="IPR039547">
    <property type="entry name" value="Ribosomal_eL19"/>
</dbReference>
<dbReference type="AlphaFoldDB" id="A0A7C2Z4H0"/>
<dbReference type="Proteomes" id="UP000885664">
    <property type="component" value="Unassembled WGS sequence"/>
</dbReference>
<evidence type="ECO:0000256" key="4">
    <source>
        <dbReference type="HAMAP-Rule" id="MF_01475"/>
    </source>
</evidence>
<keyword evidence="4" id="KW-0694">RNA-binding</keyword>
<keyword evidence="4" id="KW-0699">rRNA-binding</keyword>
<feature type="compositionally biased region" description="Basic residues" evidence="5">
    <location>
        <begin position="62"/>
        <end position="87"/>
    </location>
</feature>
<sequence>MSDLTLQKRIAAELLGVGISRVRILASKEDEMEEVESAITADDVRKLIKRGLITAIPAKANSRGRWRRLKGKSKSQRRGYGSRKGTKTARSDPKKEWVSRIRKMRKYLKYLRDKKMIDAKTYRKYYMLAKGGAFASLSALRSHIEKEMAASRR</sequence>
<evidence type="ECO:0000313" key="7">
    <source>
        <dbReference type="EMBL" id="HEU98081.1"/>
    </source>
</evidence>
<organism evidence="7">
    <name type="scientific">Fervidicoccus fontis</name>
    <dbReference type="NCBI Taxonomy" id="683846"/>
    <lineage>
        <taxon>Archaea</taxon>
        <taxon>Thermoproteota</taxon>
        <taxon>Thermoprotei</taxon>
        <taxon>Fervidicoccales</taxon>
        <taxon>Fervidicoccaceae</taxon>
        <taxon>Fervidicoccus</taxon>
    </lineage>
</organism>
<gene>
    <name evidence="4" type="primary">rpl19e</name>
    <name evidence="7" type="ORF">ENO36_04430</name>
</gene>
<dbReference type="Gene3D" id="1.10.1200.240">
    <property type="match status" value="1"/>
</dbReference>
<protein>
    <recommendedName>
        <fullName evidence="4">Large ribosomal subunit protein eL19</fullName>
    </recommendedName>
</protein>
<evidence type="ECO:0000256" key="1">
    <source>
        <dbReference type="ARBA" id="ARBA00011082"/>
    </source>
</evidence>
<dbReference type="GO" id="GO:0006412">
    <property type="term" value="P:translation"/>
    <property type="evidence" value="ECO:0007669"/>
    <property type="project" value="UniProtKB-UniRule"/>
</dbReference>
<dbReference type="InterPro" id="IPR035970">
    <property type="entry name" value="60S_ribosomal_eL19_sf"/>
</dbReference>
<comment type="caution">
    <text evidence="7">The sequence shown here is derived from an EMBL/GenBank/DDBJ whole genome shotgun (WGS) entry which is preliminary data.</text>
</comment>
<dbReference type="Gene3D" id="1.10.1650.10">
    <property type="match status" value="1"/>
</dbReference>
<name>A0A7C2Z4H0_9CREN</name>
<keyword evidence="3 4" id="KW-0687">Ribonucleoprotein</keyword>
<reference evidence="7" key="1">
    <citation type="journal article" date="2020" name="mSystems">
        <title>Genome- and Community-Level Interaction Insights into Carbon Utilization and Element Cycling Functions of Hydrothermarchaeota in Hydrothermal Sediment.</title>
        <authorList>
            <person name="Zhou Z."/>
            <person name="Liu Y."/>
            <person name="Xu W."/>
            <person name="Pan J."/>
            <person name="Luo Z.H."/>
            <person name="Li M."/>
        </authorList>
    </citation>
    <scope>NUCLEOTIDE SEQUENCE [LARGE SCALE GENOMIC DNA]</scope>
    <source>
        <strain evidence="7">SpSt-1259</strain>
    </source>
</reference>
<feature type="domain" description="Large ribosomal subunit protein eL19" evidence="6">
    <location>
        <begin position="3"/>
        <end position="148"/>
    </location>
</feature>
<dbReference type="GO" id="GO:0022625">
    <property type="term" value="C:cytosolic large ribosomal subunit"/>
    <property type="evidence" value="ECO:0007669"/>
    <property type="project" value="InterPro"/>
</dbReference>
<evidence type="ECO:0000256" key="3">
    <source>
        <dbReference type="ARBA" id="ARBA00023274"/>
    </source>
</evidence>
<accession>A0A7C2Z4H0</accession>
<evidence type="ECO:0000256" key="5">
    <source>
        <dbReference type="SAM" id="MobiDB-lite"/>
    </source>
</evidence>
<keyword evidence="2 4" id="KW-0689">Ribosomal protein</keyword>
<dbReference type="NCBIfam" id="NF006343">
    <property type="entry name" value="PRK08570.1"/>
    <property type="match status" value="1"/>
</dbReference>
<dbReference type="GO" id="GO:0070180">
    <property type="term" value="F:large ribosomal subunit rRNA binding"/>
    <property type="evidence" value="ECO:0007669"/>
    <property type="project" value="UniProtKB-UniRule"/>
</dbReference>
<dbReference type="EMBL" id="DSFE01000094">
    <property type="protein sequence ID" value="HEU98081.1"/>
    <property type="molecule type" value="Genomic_DNA"/>
</dbReference>
<dbReference type="Pfam" id="PF25476">
    <property type="entry name" value="Ribosomal_L19e_C"/>
    <property type="match status" value="1"/>
</dbReference>